<accession>X0SXX3</accession>
<evidence type="ECO:0008006" key="3">
    <source>
        <dbReference type="Google" id="ProtNLM"/>
    </source>
</evidence>
<dbReference type="EMBL" id="BARS01008575">
    <property type="protein sequence ID" value="GAF80782.1"/>
    <property type="molecule type" value="Genomic_DNA"/>
</dbReference>
<feature type="region of interest" description="Disordered" evidence="1">
    <location>
        <begin position="272"/>
        <end position="293"/>
    </location>
</feature>
<reference evidence="2" key="1">
    <citation type="journal article" date="2014" name="Front. Microbiol.">
        <title>High frequency of phylogenetically diverse reductive dehalogenase-homologous genes in deep subseafloor sedimentary metagenomes.</title>
        <authorList>
            <person name="Kawai M."/>
            <person name="Futagami T."/>
            <person name="Toyoda A."/>
            <person name="Takaki Y."/>
            <person name="Nishi S."/>
            <person name="Hori S."/>
            <person name="Arai W."/>
            <person name="Tsubouchi T."/>
            <person name="Morono Y."/>
            <person name="Uchiyama I."/>
            <person name="Ito T."/>
            <person name="Fujiyama A."/>
            <person name="Inagaki F."/>
            <person name="Takami H."/>
        </authorList>
    </citation>
    <scope>NUCLEOTIDE SEQUENCE</scope>
    <source>
        <strain evidence="2">Expedition CK06-06</strain>
    </source>
</reference>
<feature type="compositionally biased region" description="Basic residues" evidence="1">
    <location>
        <begin position="282"/>
        <end position="293"/>
    </location>
</feature>
<organism evidence="2">
    <name type="scientific">marine sediment metagenome</name>
    <dbReference type="NCBI Taxonomy" id="412755"/>
    <lineage>
        <taxon>unclassified sequences</taxon>
        <taxon>metagenomes</taxon>
        <taxon>ecological metagenomes</taxon>
    </lineage>
</organism>
<protein>
    <recommendedName>
        <fullName evidence="3">Large polyvalent protein associated domain-containing protein</fullName>
    </recommendedName>
</protein>
<feature type="non-terminal residue" evidence="2">
    <location>
        <position position="1"/>
    </location>
</feature>
<sequence>GASFYRNRIKTLKKQGMTDAEAEAQAFVDFRETAEESQQSSRPDRISMQQAGPLGRLVLAFANTPAQYARLIKKAASDLKNGRGDAKTNISKIIYYGVAQNLLFNALQQALFAFAFDDDEEDTDEQQKKYVSIANGMMDSLLRGMGIGGAAISVGKNAIIRIINEMEKKQPKLEKVGYEITKLSPPISAKLSRINQAARSYQWDKKDMMEKGWSLDNPAYLASANVIAALTNIPLDRAIKKTNNVVTATSQDLETWERLALLGGWQDWEIGIDEEKPSNKPQPRKSKFKKKKF</sequence>
<evidence type="ECO:0000313" key="2">
    <source>
        <dbReference type="EMBL" id="GAF80782.1"/>
    </source>
</evidence>
<gene>
    <name evidence="2" type="ORF">S01H1_16320</name>
</gene>
<proteinExistence type="predicted"/>
<dbReference type="AlphaFoldDB" id="X0SXX3"/>
<name>X0SXX3_9ZZZZ</name>
<evidence type="ECO:0000256" key="1">
    <source>
        <dbReference type="SAM" id="MobiDB-lite"/>
    </source>
</evidence>
<comment type="caution">
    <text evidence="2">The sequence shown here is derived from an EMBL/GenBank/DDBJ whole genome shotgun (WGS) entry which is preliminary data.</text>
</comment>